<sequence length="148" mass="17026">MDYFYMTAPCGLDCFNCHFYLALENKEARAVVEKMSEEYNVPVEIMLCKGCRNHDGNIPLQKHIFGDSHSCAAYECSKNKGLDFCGDCNEFPCDNLHPYADRSTELPHNMKVFNLCLINKMGLENWAKSKASEVRETYFTKPWTLSDK</sequence>
<dbReference type="RefSeq" id="WP_092238364.1">
    <property type="nucleotide sequence ID" value="NZ_FNLL01000020.1"/>
</dbReference>
<dbReference type="Pfam" id="PF12675">
    <property type="entry name" value="DUF3795"/>
    <property type="match status" value="1"/>
</dbReference>
<dbReference type="InterPro" id="IPR024227">
    <property type="entry name" value="DUF3795"/>
</dbReference>
<reference evidence="2" key="1">
    <citation type="submission" date="2016-10" db="EMBL/GenBank/DDBJ databases">
        <authorList>
            <person name="Varghese N."/>
            <person name="Submissions S."/>
        </authorList>
    </citation>
    <scope>NUCLEOTIDE SEQUENCE [LARGE SCALE GENOMIC DNA]</scope>
    <source>
        <strain evidence="2">DSM 3384</strain>
    </source>
</reference>
<gene>
    <name evidence="1" type="ORF">SAMN04487931_12023</name>
</gene>
<evidence type="ECO:0008006" key="3">
    <source>
        <dbReference type="Google" id="ProtNLM"/>
    </source>
</evidence>
<dbReference type="EMBL" id="FNLL01000020">
    <property type="protein sequence ID" value="SDU63479.1"/>
    <property type="molecule type" value="Genomic_DNA"/>
</dbReference>
<dbReference type="AlphaFoldDB" id="A0A1H2K442"/>
<proteinExistence type="predicted"/>
<protein>
    <recommendedName>
        <fullName evidence="3">DUF3795 domain-containing protein</fullName>
    </recommendedName>
</protein>
<keyword evidence="2" id="KW-1185">Reference proteome</keyword>
<organism evidence="1 2">
    <name type="scientific">Desulfobacula phenolica</name>
    <dbReference type="NCBI Taxonomy" id="90732"/>
    <lineage>
        <taxon>Bacteria</taxon>
        <taxon>Pseudomonadati</taxon>
        <taxon>Thermodesulfobacteriota</taxon>
        <taxon>Desulfobacteria</taxon>
        <taxon>Desulfobacterales</taxon>
        <taxon>Desulfobacteraceae</taxon>
        <taxon>Desulfobacula</taxon>
    </lineage>
</organism>
<evidence type="ECO:0000313" key="1">
    <source>
        <dbReference type="EMBL" id="SDU63479.1"/>
    </source>
</evidence>
<evidence type="ECO:0000313" key="2">
    <source>
        <dbReference type="Proteomes" id="UP000199608"/>
    </source>
</evidence>
<dbReference type="Proteomes" id="UP000199608">
    <property type="component" value="Unassembled WGS sequence"/>
</dbReference>
<accession>A0A1H2K442</accession>
<name>A0A1H2K442_9BACT</name>